<keyword evidence="3" id="KW-1185">Reference proteome</keyword>
<dbReference type="RefSeq" id="WP_246602213.1">
    <property type="nucleotide sequence ID" value="NZ_JAFNJS010000001.1"/>
</dbReference>
<keyword evidence="2" id="KW-0378">Hydrolase</keyword>
<dbReference type="EC" id="3.-.-.-" evidence="2"/>
<sequence length="302" mass="31138">MPSPQRITALVQGGSVSTDADAVVPWWSFAKTVLAGAALALVAEQRLRLDAPLRGRPFTLRQLLQHRAGLRCYGTLAAYHAAVAAGEAPWQAEAMLRQVDADTLAYAPGQGWGYSNIGYLLVRTLVEELTGAALGPALERLVFGPLGISGVTVAQAPEDLDATAWGNARRYHPGWVYHGLLVGPPGSAALLLHRLLGTDFLPSELVAAMQLAHPLGGAIPGRPWQTAGYGLGLMIGQGEPAGTYIGHTGGGPGSASAVYALAGNGTEGPSRRTAAAFAAVDDPGLVEAQAMRIAAGGSVREG</sequence>
<dbReference type="Pfam" id="PF00144">
    <property type="entry name" value="Beta-lactamase"/>
    <property type="match status" value="1"/>
</dbReference>
<name>A0ABV7BNS2_9PROT</name>
<gene>
    <name evidence="2" type="ORF">ACFOD3_00520</name>
</gene>
<dbReference type="Gene3D" id="3.40.710.10">
    <property type="entry name" value="DD-peptidase/beta-lactamase superfamily"/>
    <property type="match status" value="1"/>
</dbReference>
<evidence type="ECO:0000313" key="3">
    <source>
        <dbReference type="Proteomes" id="UP001595420"/>
    </source>
</evidence>
<evidence type="ECO:0000259" key="1">
    <source>
        <dbReference type="Pfam" id="PF00144"/>
    </source>
</evidence>
<dbReference type="SUPFAM" id="SSF56601">
    <property type="entry name" value="beta-lactamase/transpeptidase-like"/>
    <property type="match status" value="1"/>
</dbReference>
<protein>
    <submittedName>
        <fullName evidence="2">Serine hydrolase domain-containing protein</fullName>
        <ecNumber evidence="2">3.-.-.-</ecNumber>
    </submittedName>
</protein>
<organism evidence="2 3">
    <name type="scientific">Falsiroseomonas tokyonensis</name>
    <dbReference type="NCBI Taxonomy" id="430521"/>
    <lineage>
        <taxon>Bacteria</taxon>
        <taxon>Pseudomonadati</taxon>
        <taxon>Pseudomonadota</taxon>
        <taxon>Alphaproteobacteria</taxon>
        <taxon>Acetobacterales</taxon>
        <taxon>Roseomonadaceae</taxon>
        <taxon>Falsiroseomonas</taxon>
    </lineage>
</organism>
<dbReference type="GO" id="GO:0016787">
    <property type="term" value="F:hydrolase activity"/>
    <property type="evidence" value="ECO:0007669"/>
    <property type="project" value="UniProtKB-KW"/>
</dbReference>
<dbReference type="InterPro" id="IPR012338">
    <property type="entry name" value="Beta-lactam/transpept-like"/>
</dbReference>
<dbReference type="PANTHER" id="PTHR46825:SF7">
    <property type="entry name" value="D-ALANYL-D-ALANINE CARBOXYPEPTIDASE"/>
    <property type="match status" value="1"/>
</dbReference>
<feature type="domain" description="Beta-lactamase-related" evidence="1">
    <location>
        <begin position="17"/>
        <end position="261"/>
    </location>
</feature>
<comment type="caution">
    <text evidence="2">The sequence shown here is derived from an EMBL/GenBank/DDBJ whole genome shotgun (WGS) entry which is preliminary data.</text>
</comment>
<dbReference type="InterPro" id="IPR050491">
    <property type="entry name" value="AmpC-like"/>
</dbReference>
<accession>A0ABV7BNS2</accession>
<evidence type="ECO:0000313" key="2">
    <source>
        <dbReference type="EMBL" id="MFC2998351.1"/>
    </source>
</evidence>
<dbReference type="InterPro" id="IPR001466">
    <property type="entry name" value="Beta-lactam-related"/>
</dbReference>
<proteinExistence type="predicted"/>
<dbReference type="Proteomes" id="UP001595420">
    <property type="component" value="Unassembled WGS sequence"/>
</dbReference>
<dbReference type="PANTHER" id="PTHR46825">
    <property type="entry name" value="D-ALANYL-D-ALANINE-CARBOXYPEPTIDASE/ENDOPEPTIDASE AMPH"/>
    <property type="match status" value="1"/>
</dbReference>
<dbReference type="EMBL" id="JBHRSB010000001">
    <property type="protein sequence ID" value="MFC2998351.1"/>
    <property type="molecule type" value="Genomic_DNA"/>
</dbReference>
<reference evidence="3" key="1">
    <citation type="journal article" date="2019" name="Int. J. Syst. Evol. Microbiol.">
        <title>The Global Catalogue of Microorganisms (GCM) 10K type strain sequencing project: providing services to taxonomists for standard genome sequencing and annotation.</title>
        <authorList>
            <consortium name="The Broad Institute Genomics Platform"/>
            <consortium name="The Broad Institute Genome Sequencing Center for Infectious Disease"/>
            <person name="Wu L."/>
            <person name="Ma J."/>
        </authorList>
    </citation>
    <scope>NUCLEOTIDE SEQUENCE [LARGE SCALE GENOMIC DNA]</scope>
    <source>
        <strain evidence="3">CGMCC 1.16855</strain>
    </source>
</reference>